<gene>
    <name evidence="2" type="ORF">CO051_07625</name>
</gene>
<dbReference type="AlphaFoldDB" id="A0A2M8EW37"/>
<name>A0A2M8EW37_9BACT</name>
<evidence type="ECO:0000313" key="2">
    <source>
        <dbReference type="EMBL" id="PJC30084.1"/>
    </source>
</evidence>
<organism evidence="2 3">
    <name type="scientific">Candidatus Roizmanbacteria bacterium CG_4_9_14_0_2_um_filter_39_13</name>
    <dbReference type="NCBI Taxonomy" id="1974839"/>
    <lineage>
        <taxon>Bacteria</taxon>
        <taxon>Candidatus Roizmaniibacteriota</taxon>
    </lineage>
</organism>
<evidence type="ECO:0000256" key="1">
    <source>
        <dbReference type="SAM" id="MobiDB-lite"/>
    </source>
</evidence>
<sequence>MILNKSCLSKKLTQNFKGKKQSILRDPANSLLFHVGYINAGNFSNRVMLSLGTGAEGESIYIESTNLKMGSSRPIMEIEERVCVIDWKSKKVDIVDFSYKKGVSVRTYTNVSQEAMEHLQKRRDVRYLSTDIREQMDRKSQTYQLSDEGLESGDRRVLTIFEQMNRSLQGFNFQEEETRKYMDASPYGREEVREVPFSERLQQKSREDGSIRFDDILDA</sequence>
<feature type="region of interest" description="Disordered" evidence="1">
    <location>
        <begin position="195"/>
        <end position="219"/>
    </location>
</feature>
<evidence type="ECO:0000313" key="3">
    <source>
        <dbReference type="Proteomes" id="UP000231383"/>
    </source>
</evidence>
<comment type="caution">
    <text evidence="2">The sequence shown here is derived from an EMBL/GenBank/DDBJ whole genome shotgun (WGS) entry which is preliminary data.</text>
</comment>
<dbReference type="Proteomes" id="UP000231383">
    <property type="component" value="Unassembled WGS sequence"/>
</dbReference>
<protein>
    <submittedName>
        <fullName evidence="2">Uncharacterized protein</fullName>
    </submittedName>
</protein>
<accession>A0A2M8EW37</accession>
<proteinExistence type="predicted"/>
<dbReference type="EMBL" id="PFSC01000197">
    <property type="protein sequence ID" value="PJC30084.1"/>
    <property type="molecule type" value="Genomic_DNA"/>
</dbReference>
<reference evidence="3" key="1">
    <citation type="submission" date="2017-09" db="EMBL/GenBank/DDBJ databases">
        <title>Depth-based differentiation of microbial function through sediment-hosted aquifers and enrichment of novel symbionts in the deep terrestrial subsurface.</title>
        <authorList>
            <person name="Probst A.J."/>
            <person name="Ladd B."/>
            <person name="Jarett J.K."/>
            <person name="Geller-Mcgrath D.E."/>
            <person name="Sieber C.M.K."/>
            <person name="Emerson J.B."/>
            <person name="Anantharaman K."/>
            <person name="Thomas B.C."/>
            <person name="Malmstrom R."/>
            <person name="Stieglmeier M."/>
            <person name="Klingl A."/>
            <person name="Woyke T."/>
            <person name="Ryan C.M."/>
            <person name="Banfield J.F."/>
        </authorList>
    </citation>
    <scope>NUCLEOTIDE SEQUENCE [LARGE SCALE GENOMIC DNA]</scope>
</reference>